<dbReference type="HOGENOM" id="CLU_3112838_0_0_2"/>
<keyword evidence="2" id="KW-1185">Reference proteome</keyword>
<dbReference type="EMBL" id="CP002535">
    <property type="protein sequence ID" value="AEE94113.1"/>
    <property type="molecule type" value="Genomic_DNA"/>
</dbReference>
<organism evidence="1 2">
    <name type="scientific">Acidianus hospitalis (strain W1)</name>
    <dbReference type="NCBI Taxonomy" id="933801"/>
    <lineage>
        <taxon>Archaea</taxon>
        <taxon>Thermoproteota</taxon>
        <taxon>Thermoprotei</taxon>
        <taxon>Sulfolobales</taxon>
        <taxon>Sulfolobaceae</taxon>
        <taxon>Acidianus</taxon>
    </lineage>
</organism>
<dbReference type="Proteomes" id="UP000008458">
    <property type="component" value="Chromosome"/>
</dbReference>
<sequence>MKTVKKGEDTFVEFSDFNEVREVFEEAIKEIEEEEKANARRPSYEIQSPK</sequence>
<dbReference type="KEGG" id="aho:Ahos_1230"/>
<evidence type="ECO:0000313" key="2">
    <source>
        <dbReference type="Proteomes" id="UP000008458"/>
    </source>
</evidence>
<protein>
    <submittedName>
        <fullName evidence="1">Uncharacterized protein</fullName>
    </submittedName>
</protein>
<reference evidence="1 2" key="1">
    <citation type="journal article" date="2011" name="Extremophiles">
        <title>Genomic analysis of Acidianus hospitalis W1 a host for studying crenarchaeal virus and plasmid life cycles.</title>
        <authorList>
            <person name="You X.Y."/>
            <person name="Liu C."/>
            <person name="Wang S.Y."/>
            <person name="Jiang C.Y."/>
            <person name="Shah S.A."/>
            <person name="Prangishvili D."/>
            <person name="She Q."/>
            <person name="Liu S.J."/>
            <person name="Garrett R.A."/>
        </authorList>
    </citation>
    <scope>NUCLEOTIDE SEQUENCE [LARGE SCALE GENOMIC DNA]</scope>
    <source>
        <strain evidence="1 2">W1</strain>
    </source>
</reference>
<gene>
    <name evidence="1" type="ordered locus">Ahos_1230</name>
</gene>
<dbReference type="AlphaFoldDB" id="F4B3S6"/>
<reference key="2">
    <citation type="journal article" date="2011" name="Extremophiles">
        <title>Genomic analyses of Acidianus hospitalis W1 a host for studying crenarchaeal virus and plasmid life cycles.</title>
        <authorList>
            <person name="You X.Y."/>
            <person name="Liu C."/>
            <person name="Wang S.Y."/>
            <person name="Jiang C.Y."/>
            <person name="Shah S.A."/>
            <person name="Prangishvili D."/>
            <person name="Liu S.J."/>
            <person name="Garrett R.A."/>
        </authorList>
    </citation>
    <scope>NUCLEOTIDE SEQUENCE</scope>
    <source>
        <strain>W1</strain>
    </source>
</reference>
<accession>F4B3S6</accession>
<name>F4B3S6_ACIHW</name>
<evidence type="ECO:0000313" key="1">
    <source>
        <dbReference type="EMBL" id="AEE94113.1"/>
    </source>
</evidence>
<proteinExistence type="predicted"/>